<evidence type="ECO:0000313" key="1">
    <source>
        <dbReference type="EMBL" id="RTG85267.1"/>
    </source>
</evidence>
<name>A0A430QC28_SCHBO</name>
<dbReference type="InterPro" id="IPR001372">
    <property type="entry name" value="Dynein_light_chain_typ-1/2"/>
</dbReference>
<dbReference type="AlphaFoldDB" id="A0A430QC28"/>
<gene>
    <name evidence="1" type="ORF">DC041_0008748</name>
</gene>
<dbReference type="GO" id="GO:0030286">
    <property type="term" value="C:dynein complex"/>
    <property type="evidence" value="ECO:0007669"/>
    <property type="project" value="InterPro"/>
</dbReference>
<dbReference type="EMBL" id="QMKO01002007">
    <property type="protein sequence ID" value="RTG85267.1"/>
    <property type="molecule type" value="Genomic_DNA"/>
</dbReference>
<dbReference type="CDD" id="cd21454">
    <property type="entry name" value="DLC-like_TAL"/>
    <property type="match status" value="1"/>
</dbReference>
<accession>A0A430QC28</accession>
<dbReference type="GO" id="GO:0007017">
    <property type="term" value="P:microtubule-based process"/>
    <property type="evidence" value="ECO:0007669"/>
    <property type="project" value="InterPro"/>
</dbReference>
<sequence length="216" mass="25209">MDSFLDAFFALDTDNREVISLNDLSSYNKKHGLQDSFPEVSINDVFTVDSRRSSINNSITLTFISKSISSYIVSKSRGINCSNNTVVRRLRISRLFFGGGMREIRRRRTTVLLEQLMPRDLETIYDDMDLEMKVKVMELFIDDLRESGRKTNIDMEKLDQAMQRLKEYFDTRYGKSWHIITSVNQHLGRFSYEPNTLFHFCLGRFAVLIWKTPCSA</sequence>
<dbReference type="Pfam" id="PF01221">
    <property type="entry name" value="Dynein_light"/>
    <property type="match status" value="1"/>
</dbReference>
<keyword evidence="2" id="KW-1185">Reference proteome</keyword>
<comment type="caution">
    <text evidence="1">The sequence shown here is derived from an EMBL/GenBank/DDBJ whole genome shotgun (WGS) entry which is preliminary data.</text>
</comment>
<dbReference type="Gene3D" id="3.30.740.10">
    <property type="entry name" value="Protein Inhibitor Of Neuronal Nitric Oxide Synthase"/>
    <property type="match status" value="1"/>
</dbReference>
<dbReference type="Proteomes" id="UP000290809">
    <property type="component" value="Unassembled WGS sequence"/>
</dbReference>
<dbReference type="SUPFAM" id="SSF54648">
    <property type="entry name" value="DLC"/>
    <property type="match status" value="1"/>
</dbReference>
<reference evidence="1 2" key="1">
    <citation type="journal article" date="2019" name="PLoS Pathog.">
        <title>Genome sequence of the bovine parasite Schistosoma bovis Tanzania.</title>
        <authorList>
            <person name="Oey H."/>
            <person name="Zakrzewski M."/>
            <person name="Gobert G."/>
            <person name="Gravermann K."/>
            <person name="Stoye J."/>
            <person name="Jones M."/>
            <person name="Mcmanus D."/>
            <person name="Krause L."/>
        </authorList>
    </citation>
    <scope>NUCLEOTIDE SEQUENCE [LARGE SCALE GENOMIC DNA]</scope>
    <source>
        <strain evidence="1 2">TAN1997</strain>
    </source>
</reference>
<proteinExistence type="predicted"/>
<dbReference type="InterPro" id="IPR037177">
    <property type="entry name" value="DLC_sf"/>
</dbReference>
<dbReference type="SMART" id="SM01375">
    <property type="entry name" value="Dynein_light"/>
    <property type="match status" value="1"/>
</dbReference>
<organism evidence="1 2">
    <name type="scientific">Schistosoma bovis</name>
    <name type="common">Blood fluke</name>
    <dbReference type="NCBI Taxonomy" id="6184"/>
    <lineage>
        <taxon>Eukaryota</taxon>
        <taxon>Metazoa</taxon>
        <taxon>Spiralia</taxon>
        <taxon>Lophotrochozoa</taxon>
        <taxon>Platyhelminthes</taxon>
        <taxon>Trematoda</taxon>
        <taxon>Digenea</taxon>
        <taxon>Strigeidida</taxon>
        <taxon>Schistosomatoidea</taxon>
        <taxon>Schistosomatidae</taxon>
        <taxon>Schistosoma</taxon>
    </lineage>
</organism>
<evidence type="ECO:0000313" key="2">
    <source>
        <dbReference type="Proteomes" id="UP000290809"/>
    </source>
</evidence>
<protein>
    <recommendedName>
        <fullName evidence="3">Tegument antigen</fullName>
    </recommendedName>
</protein>
<evidence type="ECO:0008006" key="3">
    <source>
        <dbReference type="Google" id="ProtNLM"/>
    </source>
</evidence>